<dbReference type="GO" id="GO:0004650">
    <property type="term" value="F:polygalacturonase activity"/>
    <property type="evidence" value="ECO:0007669"/>
    <property type="project" value="InterPro"/>
</dbReference>
<keyword evidence="10" id="KW-1185">Reference proteome</keyword>
<dbReference type="GO" id="GO:0005975">
    <property type="term" value="P:carbohydrate metabolic process"/>
    <property type="evidence" value="ECO:0007669"/>
    <property type="project" value="InterPro"/>
</dbReference>
<evidence type="ECO:0000256" key="1">
    <source>
        <dbReference type="ARBA" id="ARBA00008834"/>
    </source>
</evidence>
<dbReference type="KEGG" id="aaf:AURANDRAFT_36645"/>
<dbReference type="AlphaFoldDB" id="F0Y3K5"/>
<dbReference type="GO" id="GO:0046576">
    <property type="term" value="F:rhamnogalacturonan alpha-L-rhamnopyranosyl-(1-&gt;4)-alpha-D-galactopyranosyluronide lyase activity"/>
    <property type="evidence" value="ECO:0007669"/>
    <property type="project" value="UniProtKB-ARBA"/>
</dbReference>
<dbReference type="InParanoid" id="F0Y3K5"/>
<proteinExistence type="inferred from homology"/>
<evidence type="ECO:0000256" key="3">
    <source>
        <dbReference type="ARBA" id="ARBA00023157"/>
    </source>
</evidence>
<evidence type="ECO:0000256" key="7">
    <source>
        <dbReference type="RuleBase" id="RU361169"/>
    </source>
</evidence>
<keyword evidence="3" id="KW-1015">Disulfide bond</keyword>
<evidence type="ECO:0000313" key="9">
    <source>
        <dbReference type="EMBL" id="EGB09967.1"/>
    </source>
</evidence>
<dbReference type="GeneID" id="20221735"/>
<dbReference type="PANTHER" id="PTHR31736:SF19">
    <property type="entry name" value="PECTIN LYASE SUPERFAMILY PROTEIN-RELATED"/>
    <property type="match status" value="1"/>
</dbReference>
<organism evidence="10">
    <name type="scientific">Aureococcus anophagefferens</name>
    <name type="common">Harmful bloom alga</name>
    <dbReference type="NCBI Taxonomy" id="44056"/>
    <lineage>
        <taxon>Eukaryota</taxon>
        <taxon>Sar</taxon>
        <taxon>Stramenopiles</taxon>
        <taxon>Ochrophyta</taxon>
        <taxon>Pelagophyceae</taxon>
        <taxon>Pelagomonadales</taxon>
        <taxon>Pelagomonadaceae</taxon>
        <taxon>Aureococcus</taxon>
    </lineage>
</organism>
<gene>
    <name evidence="9" type="ORF">AURANDRAFT_36645</name>
</gene>
<dbReference type="InterPro" id="IPR011050">
    <property type="entry name" value="Pectin_lyase_fold/virulence"/>
</dbReference>
<dbReference type="EMBL" id="GL833124">
    <property type="protein sequence ID" value="EGB09967.1"/>
    <property type="molecule type" value="Genomic_DNA"/>
</dbReference>
<evidence type="ECO:0000256" key="4">
    <source>
        <dbReference type="ARBA" id="ARBA00023180"/>
    </source>
</evidence>
<comment type="similarity">
    <text evidence="1 7">Belongs to the glycosyl hydrolase 28 family.</text>
</comment>
<dbReference type="eggNOG" id="ENOG502R29U">
    <property type="taxonomic scope" value="Eukaryota"/>
</dbReference>
<dbReference type="PROSITE" id="PS00502">
    <property type="entry name" value="POLYGALACTURONASE"/>
    <property type="match status" value="1"/>
</dbReference>
<keyword evidence="2 7" id="KW-0378">Hydrolase</keyword>
<name>F0Y3K5_AURAN</name>
<keyword evidence="5 7" id="KW-0326">Glycosidase</keyword>
<accession>F0Y3K5</accession>
<dbReference type="Pfam" id="PF00295">
    <property type="entry name" value="Glyco_hydro_28"/>
    <property type="match status" value="1"/>
</dbReference>
<evidence type="ECO:0000256" key="5">
    <source>
        <dbReference type="ARBA" id="ARBA00023295"/>
    </source>
</evidence>
<evidence type="ECO:0008006" key="11">
    <source>
        <dbReference type="Google" id="ProtNLM"/>
    </source>
</evidence>
<dbReference type="InterPro" id="IPR012334">
    <property type="entry name" value="Pectin_lyas_fold"/>
</dbReference>
<dbReference type="OMA" id="FKPGANY"/>
<evidence type="ECO:0000256" key="6">
    <source>
        <dbReference type="PROSITE-ProRule" id="PRU10052"/>
    </source>
</evidence>
<feature type="active site" evidence="6">
    <location>
        <position position="317"/>
    </location>
</feature>
<dbReference type="PANTHER" id="PTHR31736">
    <property type="match status" value="1"/>
</dbReference>
<feature type="chain" id="PRO_5003264378" description="Polygalacturonase" evidence="8">
    <location>
        <begin position="24"/>
        <end position="494"/>
    </location>
</feature>
<protein>
    <recommendedName>
        <fullName evidence="11">Polygalacturonase</fullName>
    </recommendedName>
</protein>
<keyword evidence="4" id="KW-0325">Glycoprotein</keyword>
<dbReference type="Proteomes" id="UP000002729">
    <property type="component" value="Unassembled WGS sequence"/>
</dbReference>
<dbReference type="InterPro" id="IPR000743">
    <property type="entry name" value="Glyco_hydro_28"/>
</dbReference>
<evidence type="ECO:0000256" key="8">
    <source>
        <dbReference type="SAM" id="SignalP"/>
    </source>
</evidence>
<dbReference type="OrthoDB" id="187139at2759"/>
<dbReference type="RefSeq" id="XP_009034817.1">
    <property type="nucleotide sequence ID" value="XM_009036569.1"/>
</dbReference>
<keyword evidence="8" id="KW-0732">Signal</keyword>
<dbReference type="SUPFAM" id="SSF51126">
    <property type="entry name" value="Pectin lyase-like"/>
    <property type="match status" value="1"/>
</dbReference>
<dbReference type="Gene3D" id="2.160.20.10">
    <property type="entry name" value="Single-stranded right-handed beta-helix, Pectin lyase-like"/>
    <property type="match status" value="1"/>
</dbReference>
<sequence length="494" mass="52866">MPSRKDAWCFMAVVALTVVATRTHRASLAGRFPLSRRERGFMQERQRRTEAAVRAYERAAQRFDASRLEEASAAARDLSAAARRGDAAVVSILDHGAAGDGRGDDAPALRRAVAAAAGATAPRVVVHLPAGRTYKMSAVVLADVEDLELRIDGTIRAPPMDRWPARAEPEDETQSPELRRMRYAFLELRRAKRVTVTGSGAVEGSGRAWWRVRKRRPSVRAPVLLLVADSRDVAVTHLRLAESPFYHVVVLRSSSVALRRLRVASPPGSVNTDGIDLLAARDVTVDDCWVDTGDDNVAIKEGCVGVEVRGGTFYKGHGLSIGSLGEGGTTASVRDVVLSGVRFVKTSNAARVKTWQGGSGAVANVTFRDLDVRAVGAPVVVDQFYCPESQHPGPCANESKAVAVERVTIDGVTGWHTSGVAAMLHCSDAAPCDVSVSNLKLEGAPGCSNVVRCWNVKAGPGPCAAGNAMHGFRFDLSRKERRALAVNATCVHPD</sequence>
<reference evidence="9 10" key="1">
    <citation type="journal article" date="2011" name="Proc. Natl. Acad. Sci. U.S.A.">
        <title>Niche of harmful alga Aureococcus anophagefferens revealed through ecogenomics.</title>
        <authorList>
            <person name="Gobler C.J."/>
            <person name="Berry D.L."/>
            <person name="Dyhrman S.T."/>
            <person name="Wilhelm S.W."/>
            <person name="Salamov A."/>
            <person name="Lobanov A.V."/>
            <person name="Zhang Y."/>
            <person name="Collier J.L."/>
            <person name="Wurch L.L."/>
            <person name="Kustka A.B."/>
            <person name="Dill B.D."/>
            <person name="Shah M."/>
            <person name="VerBerkmoes N.C."/>
            <person name="Kuo A."/>
            <person name="Terry A."/>
            <person name="Pangilinan J."/>
            <person name="Lindquist E.A."/>
            <person name="Lucas S."/>
            <person name="Paulsen I.T."/>
            <person name="Hattenrath-Lehmann T.K."/>
            <person name="Talmage S.C."/>
            <person name="Walker E.A."/>
            <person name="Koch F."/>
            <person name="Burson A.M."/>
            <person name="Marcoval M.A."/>
            <person name="Tang Y.Z."/>
            <person name="Lecleir G.R."/>
            <person name="Coyne K.J."/>
            <person name="Berg G.M."/>
            <person name="Bertrand E.M."/>
            <person name="Saito M.A."/>
            <person name="Gladyshev V.N."/>
            <person name="Grigoriev I.V."/>
        </authorList>
    </citation>
    <scope>NUCLEOTIDE SEQUENCE [LARGE SCALE GENOMIC DNA]</scope>
    <source>
        <strain evidence="10">CCMP 1984</strain>
    </source>
</reference>
<evidence type="ECO:0000313" key="10">
    <source>
        <dbReference type="Proteomes" id="UP000002729"/>
    </source>
</evidence>
<evidence type="ECO:0000256" key="2">
    <source>
        <dbReference type="ARBA" id="ARBA00022801"/>
    </source>
</evidence>
<feature type="signal peptide" evidence="8">
    <location>
        <begin position="1"/>
        <end position="23"/>
    </location>
</feature>